<proteinExistence type="predicted"/>
<feature type="region of interest" description="Disordered" evidence="2">
    <location>
        <begin position="99"/>
        <end position="130"/>
    </location>
</feature>
<keyword evidence="1" id="KW-1015">Disulfide bond</keyword>
<name>A0A7L2I660_9PICI</name>
<dbReference type="OrthoDB" id="441660at2759"/>
<dbReference type="InterPro" id="IPR018378">
    <property type="entry name" value="C-type_lectin_CS"/>
</dbReference>
<feature type="transmembrane region" description="Helical" evidence="3">
    <location>
        <begin position="69"/>
        <end position="91"/>
    </location>
</feature>
<keyword evidence="6" id="KW-1185">Reference proteome</keyword>
<organism evidence="5 6">
    <name type="scientific">Semnornis frantzii</name>
    <dbReference type="NCBI Taxonomy" id="91796"/>
    <lineage>
        <taxon>Eukaryota</taxon>
        <taxon>Metazoa</taxon>
        <taxon>Chordata</taxon>
        <taxon>Craniata</taxon>
        <taxon>Vertebrata</taxon>
        <taxon>Euteleostomi</taxon>
        <taxon>Archelosauria</taxon>
        <taxon>Archosauria</taxon>
        <taxon>Dinosauria</taxon>
        <taxon>Saurischia</taxon>
        <taxon>Theropoda</taxon>
        <taxon>Coelurosauria</taxon>
        <taxon>Aves</taxon>
        <taxon>Neognathae</taxon>
        <taxon>Neoaves</taxon>
        <taxon>Telluraves</taxon>
        <taxon>Coraciimorphae</taxon>
        <taxon>Piciformes</taxon>
        <taxon>Ramphastidae</taxon>
        <taxon>Semnornis</taxon>
    </lineage>
</organism>
<evidence type="ECO:0000313" key="6">
    <source>
        <dbReference type="Proteomes" id="UP000536381"/>
    </source>
</evidence>
<dbReference type="Gene3D" id="3.10.100.10">
    <property type="entry name" value="Mannose-Binding Protein A, subunit A"/>
    <property type="match status" value="1"/>
</dbReference>
<dbReference type="SUPFAM" id="SSF56436">
    <property type="entry name" value="C-type lectin-like"/>
    <property type="match status" value="1"/>
</dbReference>
<dbReference type="PROSITE" id="PS50041">
    <property type="entry name" value="C_TYPE_LECTIN_2"/>
    <property type="match status" value="1"/>
</dbReference>
<comment type="caution">
    <text evidence="5">The sequence shown here is derived from an EMBL/GenBank/DDBJ whole genome shotgun (WGS) entry which is preliminary data.</text>
</comment>
<dbReference type="InterPro" id="IPR016186">
    <property type="entry name" value="C-type_lectin-like/link_sf"/>
</dbReference>
<dbReference type="InterPro" id="IPR001304">
    <property type="entry name" value="C-type_lectin-like"/>
</dbReference>
<evidence type="ECO:0000259" key="4">
    <source>
        <dbReference type="PROSITE" id="PS50041"/>
    </source>
</evidence>
<keyword evidence="3" id="KW-0472">Membrane</keyword>
<feature type="non-terminal residue" evidence="5">
    <location>
        <position position="130"/>
    </location>
</feature>
<evidence type="ECO:0000256" key="1">
    <source>
        <dbReference type="ARBA" id="ARBA00023157"/>
    </source>
</evidence>
<feature type="domain" description="C-type lectin" evidence="4">
    <location>
        <begin position="1"/>
        <end position="53"/>
    </location>
</feature>
<feature type="non-terminal residue" evidence="5">
    <location>
        <position position="1"/>
    </location>
</feature>
<dbReference type="PROSITE" id="PS00615">
    <property type="entry name" value="C_TYPE_LECTIN_1"/>
    <property type="match status" value="1"/>
</dbReference>
<dbReference type="CDD" id="cd00037">
    <property type="entry name" value="CLECT"/>
    <property type="match status" value="1"/>
</dbReference>
<protein>
    <submittedName>
        <fullName evidence="5">MRC1 protein</fullName>
    </submittedName>
</protein>
<dbReference type="Pfam" id="PF00059">
    <property type="entry name" value="Lectin_C"/>
    <property type="match status" value="1"/>
</dbReference>
<accession>A0A7L2I660</accession>
<sequence length="130" mass="14304">GQMLWQDNRALDFTNGAAGQPSEGQLEHCVQLSAASGYWSSLPCSSQKGFICKKANSAKVHQAHRHMNVWIVLTLLLVILLGMGFMIYFLIKVRTQREAEGEAKQSSNVLTGGDAEDDATHEEKNEQSVV</sequence>
<dbReference type="Proteomes" id="UP000536381">
    <property type="component" value="Unassembled WGS sequence"/>
</dbReference>
<evidence type="ECO:0000256" key="2">
    <source>
        <dbReference type="SAM" id="MobiDB-lite"/>
    </source>
</evidence>
<evidence type="ECO:0000313" key="5">
    <source>
        <dbReference type="EMBL" id="NXR07064.1"/>
    </source>
</evidence>
<keyword evidence="3" id="KW-0812">Transmembrane</keyword>
<keyword evidence="3" id="KW-1133">Transmembrane helix</keyword>
<dbReference type="EMBL" id="VWYK01017422">
    <property type="protein sequence ID" value="NXR07064.1"/>
    <property type="molecule type" value="Genomic_DNA"/>
</dbReference>
<feature type="compositionally biased region" description="Basic and acidic residues" evidence="2">
    <location>
        <begin position="121"/>
        <end position="130"/>
    </location>
</feature>
<gene>
    <name evidence="5" type="primary">Mrc1_0</name>
    <name evidence="5" type="ORF">SEMFRA_R09844</name>
</gene>
<dbReference type="InterPro" id="IPR016187">
    <property type="entry name" value="CTDL_fold"/>
</dbReference>
<evidence type="ECO:0000256" key="3">
    <source>
        <dbReference type="SAM" id="Phobius"/>
    </source>
</evidence>
<dbReference type="AlphaFoldDB" id="A0A7L2I660"/>
<reference evidence="5 6" key="1">
    <citation type="submission" date="2019-09" db="EMBL/GenBank/DDBJ databases">
        <title>Bird 10,000 Genomes (B10K) Project - Family phase.</title>
        <authorList>
            <person name="Zhang G."/>
        </authorList>
    </citation>
    <scope>NUCLEOTIDE SEQUENCE [LARGE SCALE GENOMIC DNA]</scope>
    <source>
        <strain evidence="5">B10K-DU-001-42</strain>
        <tissue evidence="5">Muscle</tissue>
    </source>
</reference>